<evidence type="ECO:0000256" key="4">
    <source>
        <dbReference type="ARBA" id="ARBA00022692"/>
    </source>
</evidence>
<dbReference type="STRING" id="1577474.GA0111570_101129"/>
<dbReference type="Gene3D" id="3.40.50.720">
    <property type="entry name" value="NAD(P)-binding Rossmann-like Domain"/>
    <property type="match status" value="1"/>
</dbReference>
<dbReference type="AlphaFoldDB" id="A0A1G6GCY9"/>
<dbReference type="EMBL" id="FMYF01000001">
    <property type="protein sequence ID" value="SDB79858.1"/>
    <property type="molecule type" value="Genomic_DNA"/>
</dbReference>
<dbReference type="Proteomes" id="UP000199086">
    <property type="component" value="Unassembled WGS sequence"/>
</dbReference>
<dbReference type="InterPro" id="IPR003362">
    <property type="entry name" value="Bact_transf"/>
</dbReference>
<dbReference type="PANTHER" id="PTHR30576">
    <property type="entry name" value="COLANIC BIOSYNTHESIS UDP-GLUCOSE LIPID CARRIER TRANSFERASE"/>
    <property type="match status" value="1"/>
</dbReference>
<evidence type="ECO:0000313" key="10">
    <source>
        <dbReference type="Proteomes" id="UP000199086"/>
    </source>
</evidence>
<feature type="transmembrane region" description="Helical" evidence="7">
    <location>
        <begin position="76"/>
        <end position="94"/>
    </location>
</feature>
<dbReference type="InterPro" id="IPR017475">
    <property type="entry name" value="EPS_sugar_tfrase"/>
</dbReference>
<evidence type="ECO:0000256" key="7">
    <source>
        <dbReference type="SAM" id="Phobius"/>
    </source>
</evidence>
<dbReference type="RefSeq" id="WP_092605344.1">
    <property type="nucleotide sequence ID" value="NZ_FMYF01000001.1"/>
</dbReference>
<feature type="domain" description="Bacterial sugar transferase" evidence="8">
    <location>
        <begin position="303"/>
        <end position="490"/>
    </location>
</feature>
<feature type="transmembrane region" description="Helical" evidence="7">
    <location>
        <begin position="133"/>
        <end position="154"/>
    </location>
</feature>
<comment type="similarity">
    <text evidence="2">Belongs to the bacterial sugar transferase family.</text>
</comment>
<feature type="transmembrane region" description="Helical" evidence="7">
    <location>
        <begin position="106"/>
        <end position="127"/>
    </location>
</feature>
<sequence>MDPFGRLTAEETIQRVPAALLAWDKRRRGSNSVVRTAVIVTDLLMILLSTLVAVVGRNSLNVFDEAADVSSVVTGMALWLVPLWIAVFASWGLYRVKNMGAGSLEYQSVVTASGITAGTSAAILYLTKNDVSRGFFVLEFSLGVVLLLLGRLTVRRLVQRARAHGLLLNRVVLSGDVQHIEEIATVIKREVWLGYRIVGAVIPPATGQPYTPSGIPVIGHTDELGTAVKAADAEAVICTEGSFSRSRDFRRLAWDLENENTQMIVVPTMTDVSAERLRVRPIAGLPLVHVEQPQSEAASRWGKKLFDLVGSTLLIVLASPIMLAVALAIKIDDGGPIFFRQVRVGKDGNLIRVYKFRSMVIDAEKLLADLQAQNENDGVLFKMARDPRITRVGHFIRRYSLDETPQFFNVFRGDMSLVGPRPALPSEVEQYEDHVRRRLDVRPGITGLWQVSGRSDLPWEETVRLDLYYVDNWSMVQDFTILLKTFRAVVASAGAY</sequence>
<dbReference type="Pfam" id="PF13727">
    <property type="entry name" value="CoA_binding_3"/>
    <property type="match status" value="1"/>
</dbReference>
<reference evidence="9 10" key="1">
    <citation type="submission" date="2016-06" db="EMBL/GenBank/DDBJ databases">
        <authorList>
            <person name="Olsen C.W."/>
            <person name="Carey S."/>
            <person name="Hinshaw L."/>
            <person name="Karasin A.I."/>
        </authorList>
    </citation>
    <scope>NUCLEOTIDE SEQUENCE [LARGE SCALE GENOMIC DNA]</scope>
    <source>
        <strain evidence="9 10">LZ-22</strain>
    </source>
</reference>
<gene>
    <name evidence="9" type="ORF">GA0111570_101129</name>
</gene>
<comment type="subcellular location">
    <subcellularLocation>
        <location evidence="1">Membrane</location>
        <topology evidence="1">Multi-pass membrane protein</topology>
    </subcellularLocation>
</comment>
<dbReference type="Pfam" id="PF02397">
    <property type="entry name" value="Bac_transf"/>
    <property type="match status" value="1"/>
</dbReference>
<evidence type="ECO:0000259" key="8">
    <source>
        <dbReference type="Pfam" id="PF02397"/>
    </source>
</evidence>
<name>A0A1G6GCY9_9ACTN</name>
<evidence type="ECO:0000313" key="9">
    <source>
        <dbReference type="EMBL" id="SDB79858.1"/>
    </source>
</evidence>
<dbReference type="GO" id="GO:0016780">
    <property type="term" value="F:phosphotransferase activity, for other substituted phosphate groups"/>
    <property type="evidence" value="ECO:0007669"/>
    <property type="project" value="TreeGrafter"/>
</dbReference>
<dbReference type="NCBIfam" id="TIGR03025">
    <property type="entry name" value="EPS_sugtrans"/>
    <property type="match status" value="1"/>
</dbReference>
<evidence type="ECO:0000256" key="3">
    <source>
        <dbReference type="ARBA" id="ARBA00022679"/>
    </source>
</evidence>
<dbReference type="GO" id="GO:0016020">
    <property type="term" value="C:membrane"/>
    <property type="evidence" value="ECO:0007669"/>
    <property type="project" value="UniProtKB-SubCell"/>
</dbReference>
<keyword evidence="6 7" id="KW-0472">Membrane</keyword>
<dbReference type="PANTHER" id="PTHR30576:SF10">
    <property type="entry name" value="SLL5057 PROTEIN"/>
    <property type="match status" value="1"/>
</dbReference>
<evidence type="ECO:0000256" key="1">
    <source>
        <dbReference type="ARBA" id="ARBA00004141"/>
    </source>
</evidence>
<evidence type="ECO:0000256" key="6">
    <source>
        <dbReference type="ARBA" id="ARBA00023136"/>
    </source>
</evidence>
<evidence type="ECO:0000256" key="2">
    <source>
        <dbReference type="ARBA" id="ARBA00006464"/>
    </source>
</evidence>
<feature type="transmembrane region" description="Helical" evidence="7">
    <location>
        <begin position="305"/>
        <end position="329"/>
    </location>
</feature>
<accession>A0A1G6GCY9</accession>
<feature type="transmembrane region" description="Helical" evidence="7">
    <location>
        <begin position="33"/>
        <end position="56"/>
    </location>
</feature>
<evidence type="ECO:0000256" key="5">
    <source>
        <dbReference type="ARBA" id="ARBA00022989"/>
    </source>
</evidence>
<protein>
    <submittedName>
        <fullName evidence="9">Undecaprenyl-phosphate galactose phosphotransferase, WbaP/exopolysaccharide biosynthesis polyprenyl glycosylphosphotransferase</fullName>
    </submittedName>
</protein>
<keyword evidence="4 7" id="KW-0812">Transmembrane</keyword>
<organism evidence="9 10">
    <name type="scientific">Raineyella antarctica</name>
    <dbReference type="NCBI Taxonomy" id="1577474"/>
    <lineage>
        <taxon>Bacteria</taxon>
        <taxon>Bacillati</taxon>
        <taxon>Actinomycetota</taxon>
        <taxon>Actinomycetes</taxon>
        <taxon>Propionibacteriales</taxon>
        <taxon>Propionibacteriaceae</taxon>
        <taxon>Raineyella</taxon>
    </lineage>
</organism>
<proteinExistence type="inferred from homology"/>
<dbReference type="OrthoDB" id="9808602at2"/>
<keyword evidence="5 7" id="KW-1133">Transmembrane helix</keyword>
<keyword evidence="10" id="KW-1185">Reference proteome</keyword>
<keyword evidence="3 9" id="KW-0808">Transferase</keyword>